<dbReference type="SUPFAM" id="SSF52141">
    <property type="entry name" value="Uracil-DNA glycosylase-like"/>
    <property type="match status" value="1"/>
</dbReference>
<dbReference type="Proteomes" id="UP000251800">
    <property type="component" value="Unassembled WGS sequence"/>
</dbReference>
<keyword evidence="3" id="KW-1185">Reference proteome</keyword>
<name>A0A383XRG4_9GAMM</name>
<reference evidence="2 3" key="1">
    <citation type="submission" date="2018-05" db="EMBL/GenBank/DDBJ databases">
        <title>Abyssibacter profundi OUC007T gen. nov., sp. nov, a marine bacterium isolated from seawater of the Mariana Trench.</title>
        <authorList>
            <person name="Zhou S."/>
        </authorList>
    </citation>
    <scope>NUCLEOTIDE SEQUENCE [LARGE SCALE GENOMIC DNA]</scope>
    <source>
        <strain evidence="2 3">OUC007</strain>
    </source>
</reference>
<sequence length="198" mass="21955">MGDQLRRLIAEAQACRLCEAQLPLGPRPVFTARAAATVVLVGQAPGSRVHASGIPWDDASGRTLRAWLDLPSETFYHHPGLAILPSGFCYPGRTARGDAPPRPECAQTWHRRFFAAMPHVQLIVAIGRYAQVLYLEAPGKTLSDNVARYAEYLPQGRFPLPHPSPRNRRWVRDRPWFEADVLPALRRAVHGALAACKP</sequence>
<dbReference type="CDD" id="cd10033">
    <property type="entry name" value="UDG_like"/>
    <property type="match status" value="1"/>
</dbReference>
<dbReference type="SMART" id="SM00987">
    <property type="entry name" value="UreE_C"/>
    <property type="match status" value="1"/>
</dbReference>
<dbReference type="OrthoDB" id="9789139at2"/>
<dbReference type="Gene3D" id="3.40.470.10">
    <property type="entry name" value="Uracil-DNA glycosylase-like domain"/>
    <property type="match status" value="1"/>
</dbReference>
<dbReference type="SMART" id="SM00986">
    <property type="entry name" value="UDG"/>
    <property type="match status" value="1"/>
</dbReference>
<dbReference type="InterPro" id="IPR036895">
    <property type="entry name" value="Uracil-DNA_glycosylase-like_sf"/>
</dbReference>
<dbReference type="RefSeq" id="WP_109721022.1">
    <property type="nucleotide sequence ID" value="NZ_QEQK01000012.1"/>
</dbReference>
<organism evidence="2 3">
    <name type="scientific">Abyssibacter profundi</name>
    <dbReference type="NCBI Taxonomy" id="2182787"/>
    <lineage>
        <taxon>Bacteria</taxon>
        <taxon>Pseudomonadati</taxon>
        <taxon>Pseudomonadota</taxon>
        <taxon>Gammaproteobacteria</taxon>
        <taxon>Chromatiales</taxon>
        <taxon>Oceanococcaceae</taxon>
        <taxon>Abyssibacter</taxon>
    </lineage>
</organism>
<protein>
    <submittedName>
        <fullName evidence="2">IclR family transcriptional regulator</fullName>
    </submittedName>
</protein>
<dbReference type="AlphaFoldDB" id="A0A383XRG4"/>
<feature type="domain" description="Uracil-DNA glycosylase-like" evidence="1">
    <location>
        <begin position="29"/>
        <end position="186"/>
    </location>
</feature>
<evidence type="ECO:0000313" key="3">
    <source>
        <dbReference type="Proteomes" id="UP000251800"/>
    </source>
</evidence>
<accession>A0A383XRG4</accession>
<dbReference type="PANTHER" id="PTHR42160">
    <property type="entry name" value="URACIL-DNA GLYCOSYLASE SUPERFAMILY PROTEIN"/>
    <property type="match status" value="1"/>
</dbReference>
<evidence type="ECO:0000259" key="1">
    <source>
        <dbReference type="SMART" id="SM00986"/>
    </source>
</evidence>
<dbReference type="PANTHER" id="PTHR42160:SF1">
    <property type="entry name" value="URACIL-DNA GLYCOSYLASE SUPERFAMILY PROTEIN"/>
    <property type="match status" value="1"/>
</dbReference>
<dbReference type="Pfam" id="PF03167">
    <property type="entry name" value="UDG"/>
    <property type="match status" value="1"/>
</dbReference>
<dbReference type="InterPro" id="IPR047124">
    <property type="entry name" value="HI_0220.2"/>
</dbReference>
<dbReference type="EMBL" id="QEQK01000012">
    <property type="protein sequence ID" value="PWN55218.1"/>
    <property type="molecule type" value="Genomic_DNA"/>
</dbReference>
<proteinExistence type="predicted"/>
<dbReference type="InterPro" id="IPR005122">
    <property type="entry name" value="Uracil-DNA_glycosylase-like"/>
</dbReference>
<evidence type="ECO:0000313" key="2">
    <source>
        <dbReference type="EMBL" id="PWN55218.1"/>
    </source>
</evidence>
<gene>
    <name evidence="2" type="ORF">DEH80_13415</name>
</gene>
<comment type="caution">
    <text evidence="2">The sequence shown here is derived from an EMBL/GenBank/DDBJ whole genome shotgun (WGS) entry which is preliminary data.</text>
</comment>